<proteinExistence type="predicted"/>
<protein>
    <submittedName>
        <fullName evidence="1">Uncharacterized protein</fullName>
    </submittedName>
</protein>
<evidence type="ECO:0000313" key="1">
    <source>
        <dbReference type="EMBL" id="KAI3735615.1"/>
    </source>
</evidence>
<reference evidence="2" key="1">
    <citation type="journal article" date="2022" name="Mol. Ecol. Resour.">
        <title>The genomes of chicory, endive, great burdock and yacon provide insights into Asteraceae palaeo-polyploidization history and plant inulin production.</title>
        <authorList>
            <person name="Fan W."/>
            <person name="Wang S."/>
            <person name="Wang H."/>
            <person name="Wang A."/>
            <person name="Jiang F."/>
            <person name="Liu H."/>
            <person name="Zhao H."/>
            <person name="Xu D."/>
            <person name="Zhang Y."/>
        </authorList>
    </citation>
    <scope>NUCLEOTIDE SEQUENCE [LARGE SCALE GENOMIC DNA]</scope>
    <source>
        <strain evidence="2">cv. Niubang</strain>
    </source>
</reference>
<dbReference type="EMBL" id="CM042050">
    <property type="protein sequence ID" value="KAI3735615.1"/>
    <property type="molecule type" value="Genomic_DNA"/>
</dbReference>
<dbReference type="Proteomes" id="UP001055879">
    <property type="component" value="Linkage Group LG04"/>
</dbReference>
<sequence length="333" mass="36072">MTCFICLPIFLFLTLLLPLLPALPNQDAVQSFLPTPSSPATTIPAFPEQSDASGCPLDLPDDLFTSVKSACTGKHGSGPLRRSRCCPVLAAWMYSAYSATALGRAVKEPLQTASYYDLPLLPNDSETCIDSLENGLKSKGIELMRLNESCDVVYCECGIRLHPLSCTEVFSVNSGGDLVGNPKVKRLEKDCLNNVAVNGFAGLNGCSKCLKTLHLLNKEDAVNTSKREERRSKMHNEDCELMGLTWLLAKNRSAYIHTVSAVLRATMISTDGNSIPESCTLNSDGMPLAVDSSEIDNSSSSSILCSHLLYLLSVCMYVCVTVTPSIRQLLDSM</sequence>
<organism evidence="1 2">
    <name type="scientific">Arctium lappa</name>
    <name type="common">Greater burdock</name>
    <name type="synonym">Lappa major</name>
    <dbReference type="NCBI Taxonomy" id="4217"/>
    <lineage>
        <taxon>Eukaryota</taxon>
        <taxon>Viridiplantae</taxon>
        <taxon>Streptophyta</taxon>
        <taxon>Embryophyta</taxon>
        <taxon>Tracheophyta</taxon>
        <taxon>Spermatophyta</taxon>
        <taxon>Magnoliopsida</taxon>
        <taxon>eudicotyledons</taxon>
        <taxon>Gunneridae</taxon>
        <taxon>Pentapetalae</taxon>
        <taxon>asterids</taxon>
        <taxon>campanulids</taxon>
        <taxon>Asterales</taxon>
        <taxon>Asteraceae</taxon>
        <taxon>Carduoideae</taxon>
        <taxon>Cardueae</taxon>
        <taxon>Arctiinae</taxon>
        <taxon>Arctium</taxon>
    </lineage>
</organism>
<keyword evidence="2" id="KW-1185">Reference proteome</keyword>
<gene>
    <name evidence="1" type="ORF">L6452_15122</name>
</gene>
<evidence type="ECO:0000313" key="2">
    <source>
        <dbReference type="Proteomes" id="UP001055879"/>
    </source>
</evidence>
<reference evidence="1 2" key="2">
    <citation type="journal article" date="2022" name="Mol. Ecol. Resour.">
        <title>The genomes of chicory, endive, great burdock and yacon provide insights into Asteraceae paleo-polyploidization history and plant inulin production.</title>
        <authorList>
            <person name="Fan W."/>
            <person name="Wang S."/>
            <person name="Wang H."/>
            <person name="Wang A."/>
            <person name="Jiang F."/>
            <person name="Liu H."/>
            <person name="Zhao H."/>
            <person name="Xu D."/>
            <person name="Zhang Y."/>
        </authorList>
    </citation>
    <scope>NUCLEOTIDE SEQUENCE [LARGE SCALE GENOMIC DNA]</scope>
    <source>
        <strain evidence="2">cv. Niubang</strain>
    </source>
</reference>
<accession>A0ACB9CMY0</accession>
<comment type="caution">
    <text evidence="1">The sequence shown here is derived from an EMBL/GenBank/DDBJ whole genome shotgun (WGS) entry which is preliminary data.</text>
</comment>
<name>A0ACB9CMY0_ARCLA</name>